<dbReference type="GO" id="GO:0006826">
    <property type="term" value="P:iron ion transport"/>
    <property type="evidence" value="ECO:0007669"/>
    <property type="project" value="InterPro"/>
</dbReference>
<dbReference type="InterPro" id="IPR007845">
    <property type="entry name" value="HemS/ChuX_dom"/>
</dbReference>
<name>A0A2I8F3Q6_9BURK</name>
<protein>
    <submittedName>
        <fullName evidence="2">Hemin-degrading factor</fullName>
    </submittedName>
</protein>
<dbReference type="RefSeq" id="WP_042305328.1">
    <property type="nucleotide sequence ID" value="NZ_CP026113.1"/>
</dbReference>
<dbReference type="Proteomes" id="UP000243502">
    <property type="component" value="Chromosome 3"/>
</dbReference>
<proteinExistence type="predicted"/>
<accession>A0A2I8F3Q6</accession>
<dbReference type="EMBL" id="CP026113">
    <property type="protein sequence ID" value="AUT65704.1"/>
    <property type="molecule type" value="Genomic_DNA"/>
</dbReference>
<evidence type="ECO:0000313" key="2">
    <source>
        <dbReference type="EMBL" id="AUT65704.1"/>
    </source>
</evidence>
<dbReference type="OrthoDB" id="316630at2"/>
<gene>
    <name evidence="2" type="ORF">C2L65_40080</name>
</gene>
<dbReference type="Pfam" id="PF05171">
    <property type="entry name" value="HemS"/>
    <property type="match status" value="2"/>
</dbReference>
<dbReference type="SUPFAM" id="SSF144064">
    <property type="entry name" value="Heme iron utilization protein-like"/>
    <property type="match status" value="1"/>
</dbReference>
<evidence type="ECO:0000313" key="3">
    <source>
        <dbReference type="Proteomes" id="UP000243502"/>
    </source>
</evidence>
<evidence type="ECO:0000259" key="1">
    <source>
        <dbReference type="Pfam" id="PF05171"/>
    </source>
</evidence>
<dbReference type="AlphaFoldDB" id="A0A2I8F3Q6"/>
<feature type="domain" description="Haemin-degrading HemS/ChuX" evidence="1">
    <location>
        <begin position="41"/>
        <end position="167"/>
    </location>
</feature>
<feature type="domain" description="Haemin-degrading HemS/ChuX" evidence="1">
    <location>
        <begin position="220"/>
        <end position="352"/>
    </location>
</feature>
<dbReference type="KEGG" id="pter:C2L65_40080"/>
<dbReference type="CDD" id="cd16830">
    <property type="entry name" value="HemS-like_N"/>
    <property type="match status" value="1"/>
</dbReference>
<dbReference type="CDD" id="cd16831">
    <property type="entry name" value="HemS-like_C"/>
    <property type="match status" value="1"/>
</dbReference>
<sequence>MNATQQRYTTDAASLATLRHDFLHVRATQKLRQREAAAALGVTEGEALAAFVGEHVVRLDDRLIELFESMPTLGSVMILTRNEAAVHEKDGAFEKMSHEGPTGLALGSAIDLRMFYSKWASAFAVREPLEQGTRHSIQVFDAQGRAVTKIYLRGHSDHQAFDALVERHKASVQTPGLVVAPAQPPAATTPDEQIDVDAFRHAWTSMTDTHQFFPLLRKFNVGRTQALRFAPPDYAWRVGKDSIGTLLTSAAQTSLPIMVFVGNGGMIQIHTGPVSTIRTMGPWLNVLDPDFNLHLRTDLIDSIWVVRKPTSDGIVTSVELYDAQGENIALLFGARKTGNPELPAWRALVDTLTRDETTDATAGACEA</sequence>
<organism evidence="2 3">
    <name type="scientific">Paraburkholderia terrae</name>
    <dbReference type="NCBI Taxonomy" id="311230"/>
    <lineage>
        <taxon>Bacteria</taxon>
        <taxon>Pseudomonadati</taxon>
        <taxon>Pseudomonadota</taxon>
        <taxon>Betaproteobacteria</taxon>
        <taxon>Burkholderiales</taxon>
        <taxon>Burkholderiaceae</taxon>
        <taxon>Paraburkholderia</taxon>
    </lineage>
</organism>
<dbReference type="InterPro" id="IPR053733">
    <property type="entry name" value="Heme_Transport_Util_sf"/>
</dbReference>
<reference evidence="2 3" key="1">
    <citation type="submission" date="2018-01" db="EMBL/GenBank/DDBJ databases">
        <title>Species boundaries and ecological features among Paraburkholderia terrae DSMZ17804T, P. hospita DSMZ17164T and P. caribensis DSMZ13236T.</title>
        <authorList>
            <person name="Pratama A.A."/>
        </authorList>
    </citation>
    <scope>NUCLEOTIDE SEQUENCE [LARGE SCALE GENOMIC DNA]</scope>
    <source>
        <strain evidence="2 3">DSM 17804</strain>
    </source>
</reference>
<dbReference type="Gene3D" id="3.40.1570.10">
    <property type="entry name" value="HemS/ChuS/ChuX like domains"/>
    <property type="match status" value="2"/>
</dbReference>